<dbReference type="OrthoDB" id="427974at2759"/>
<keyword evidence="1" id="KW-0677">Repeat</keyword>
<feature type="domain" description="Right handed beta helix" evidence="2">
    <location>
        <begin position="137"/>
        <end position="264"/>
    </location>
</feature>
<dbReference type="VEuPathDB" id="TriTrypDB:LpyrH10_08_3240"/>
<dbReference type="InterPro" id="IPR011050">
    <property type="entry name" value="Pectin_lyase_fold/virulence"/>
</dbReference>
<dbReference type="EMBL" id="LGTL01000008">
    <property type="protein sequence ID" value="KPA80702.1"/>
    <property type="molecule type" value="Genomic_DNA"/>
</dbReference>
<organism evidence="3 4">
    <name type="scientific">Leptomonas pyrrhocoris</name>
    <name type="common">Firebug parasite</name>
    <dbReference type="NCBI Taxonomy" id="157538"/>
    <lineage>
        <taxon>Eukaryota</taxon>
        <taxon>Discoba</taxon>
        <taxon>Euglenozoa</taxon>
        <taxon>Kinetoplastea</taxon>
        <taxon>Metakinetoplastina</taxon>
        <taxon>Trypanosomatida</taxon>
        <taxon>Trypanosomatidae</taxon>
        <taxon>Leishmaniinae</taxon>
        <taxon>Leptomonas</taxon>
    </lineage>
</organism>
<proteinExistence type="predicted"/>
<dbReference type="PANTHER" id="PTHR22990:SF15">
    <property type="entry name" value="F-BOX ONLY PROTEIN 10"/>
    <property type="match status" value="1"/>
</dbReference>
<reference evidence="3 4" key="1">
    <citation type="submission" date="2015-07" db="EMBL/GenBank/DDBJ databases">
        <title>High-quality genome of monoxenous trypanosomatid Leptomonas pyrrhocoris.</title>
        <authorList>
            <person name="Flegontov P."/>
            <person name="Butenko A."/>
            <person name="Firsov S."/>
            <person name="Vlcek C."/>
            <person name="Logacheva M.D."/>
            <person name="Field M."/>
            <person name="Filatov D."/>
            <person name="Flegontova O."/>
            <person name="Gerasimov E."/>
            <person name="Jackson A.P."/>
            <person name="Kelly S."/>
            <person name="Opperdoes F."/>
            <person name="O'Reilly A."/>
            <person name="Votypka J."/>
            <person name="Yurchenko V."/>
            <person name="Lukes J."/>
        </authorList>
    </citation>
    <scope>NUCLEOTIDE SEQUENCE [LARGE SCALE GENOMIC DNA]</scope>
    <source>
        <strain evidence="3">H10</strain>
    </source>
</reference>
<gene>
    <name evidence="3" type="ORF">ABB37_04875</name>
</gene>
<name>A0A0N0VFC7_LEPPY</name>
<sequence length="282" mass="29153">MASRIIVVGNQSGADAPTLTAALACAAPGDTVVVSPGVYEETVHLGVDVTVMSASPADDEAEEGSSGEVVRATVRGPIVVSANARLENMEVHGMVSVRKGHATLERCEIHHGTDGVRAYAGTTVEVRSCRIHDCAAGGDGVYFMSGAAGVVSDTDVYDCRVHGVHVRGSSVALQGNRIRDCTFGIYYEMSASGSCEGNTVEHARRFGIVVADASSPSVTRNSVRECGLLCLYVSSGGTGFCSQNTFDGSVHILSNCPIQLSGNRISGMADVDPADVGEIAAI</sequence>
<keyword evidence="4" id="KW-1185">Reference proteome</keyword>
<evidence type="ECO:0000313" key="4">
    <source>
        <dbReference type="Proteomes" id="UP000037923"/>
    </source>
</evidence>
<accession>A0A0N0VFC7</accession>
<dbReference type="Proteomes" id="UP000037923">
    <property type="component" value="Unassembled WGS sequence"/>
</dbReference>
<dbReference type="Pfam" id="PF13229">
    <property type="entry name" value="Beta_helix"/>
    <property type="match status" value="1"/>
</dbReference>
<comment type="caution">
    <text evidence="3">The sequence shown here is derived from an EMBL/GenBank/DDBJ whole genome shotgun (WGS) entry which is preliminary data.</text>
</comment>
<dbReference type="InterPro" id="IPR012334">
    <property type="entry name" value="Pectin_lyas_fold"/>
</dbReference>
<protein>
    <recommendedName>
        <fullName evidence="2">Right handed beta helix domain-containing protein</fullName>
    </recommendedName>
</protein>
<dbReference type="InterPro" id="IPR006626">
    <property type="entry name" value="PbH1"/>
</dbReference>
<evidence type="ECO:0000313" key="3">
    <source>
        <dbReference type="EMBL" id="KPA80702.1"/>
    </source>
</evidence>
<dbReference type="PANTHER" id="PTHR22990">
    <property type="entry name" value="F-BOX ONLY PROTEIN"/>
    <property type="match status" value="1"/>
</dbReference>
<dbReference type="GeneID" id="26905166"/>
<evidence type="ECO:0000256" key="1">
    <source>
        <dbReference type="ARBA" id="ARBA00022737"/>
    </source>
</evidence>
<dbReference type="AlphaFoldDB" id="A0A0N0VFC7"/>
<dbReference type="GO" id="GO:0006511">
    <property type="term" value="P:ubiquitin-dependent protein catabolic process"/>
    <property type="evidence" value="ECO:0007669"/>
    <property type="project" value="TreeGrafter"/>
</dbReference>
<dbReference type="Gene3D" id="2.160.20.10">
    <property type="entry name" value="Single-stranded right-handed beta-helix, Pectin lyase-like"/>
    <property type="match status" value="1"/>
</dbReference>
<dbReference type="SMART" id="SM00710">
    <property type="entry name" value="PbH1"/>
    <property type="match status" value="5"/>
</dbReference>
<evidence type="ECO:0000259" key="2">
    <source>
        <dbReference type="Pfam" id="PF13229"/>
    </source>
</evidence>
<dbReference type="RefSeq" id="XP_015659141.1">
    <property type="nucleotide sequence ID" value="XM_015802697.1"/>
</dbReference>
<dbReference type="OMA" id="NRIRDCT"/>
<dbReference type="InterPro" id="IPR039448">
    <property type="entry name" value="Beta_helix"/>
</dbReference>
<dbReference type="InterPro" id="IPR051550">
    <property type="entry name" value="SCF-Subunits/Alg-Epimerases"/>
</dbReference>
<dbReference type="SUPFAM" id="SSF51126">
    <property type="entry name" value="Pectin lyase-like"/>
    <property type="match status" value="1"/>
</dbReference>